<feature type="domain" description="NACHT" evidence="2">
    <location>
        <begin position="17"/>
        <end position="159"/>
    </location>
</feature>
<dbReference type="PANTHER" id="PTHR10039">
    <property type="entry name" value="AMELOGENIN"/>
    <property type="match status" value="1"/>
</dbReference>
<dbReference type="EMBL" id="WIUZ02000033">
    <property type="protein sequence ID" value="KAF9777540.1"/>
    <property type="molecule type" value="Genomic_DNA"/>
</dbReference>
<dbReference type="Gene3D" id="2.130.10.10">
    <property type="entry name" value="YVTN repeat-like/Quinoprotein amine dehydrogenase"/>
    <property type="match status" value="1"/>
</dbReference>
<protein>
    <recommendedName>
        <fullName evidence="2">NACHT domain-containing protein</fullName>
    </recommendedName>
</protein>
<sequence length="646" mass="72367">MVLDQIELWARDFTKLPVYWLNGLAGTGKSTIAQTIAERMFAEGQLGASFFCSRDFEDRSNLHFIFPTIAVQLAQRYTEFRSIFVSLVDSDPDVAHDSLSNQMDKLIVQLLKETSISTIIVIDALDECKDKESTSAILSVLARFVLQVPKVKFFLTGRPEPRIWKGFHLPLLTKATDIFLLHEVKPDQVNSDIRQFFKESLLELAYHHPGLDHWPAKEQMDLLCERAAGLFVYAVATVKFIDSQNYPPKKRLDLLLQSPGGSVHVGGTEFEENTSLDSLYRLILQGAFKSDGAEDDPKVHSVLAAIVLAANPLSPSAIATLLGVDPEDVTPILSSIHSLLILHEDISKPVRPFHKSFPDFITNPTRCTNQKLCISPSHHLGLLVLCLNLMNNTLEKNMCQLPEAVNNSQVEDLQERADKYVSQGLQYACRFWHKHLVNEPTTKRDEITSALYCFLQKKFLYWLEVLSVLGAVRNAVDALKFVADTLQTSADLNQDTSLLDLANDCFRFVMGFFEVISTSAPHIYHSALPLSPKESLVQRYYGSQADPLAKVICGVPDLWDPSIANARFPERISAVGWSPCSRFIAVTWAASPKIVILDAVTLKQLYTVYPKSRGSHWGKIVFSPDGHLLVGYSWFACIVTWDLQTG</sequence>
<dbReference type="InterPro" id="IPR007111">
    <property type="entry name" value="NACHT_NTPase"/>
</dbReference>
<dbReference type="Gene3D" id="3.40.50.300">
    <property type="entry name" value="P-loop containing nucleotide triphosphate hydrolases"/>
    <property type="match status" value="1"/>
</dbReference>
<feature type="non-terminal residue" evidence="3">
    <location>
        <position position="1"/>
    </location>
</feature>
<dbReference type="AlphaFoldDB" id="A0A9P6H2J1"/>
<organism evidence="3 4">
    <name type="scientific">Thelephora terrestris</name>
    <dbReference type="NCBI Taxonomy" id="56493"/>
    <lineage>
        <taxon>Eukaryota</taxon>
        <taxon>Fungi</taxon>
        <taxon>Dikarya</taxon>
        <taxon>Basidiomycota</taxon>
        <taxon>Agaricomycotina</taxon>
        <taxon>Agaricomycetes</taxon>
        <taxon>Thelephorales</taxon>
        <taxon>Thelephoraceae</taxon>
        <taxon>Thelephora</taxon>
    </lineage>
</organism>
<evidence type="ECO:0000313" key="4">
    <source>
        <dbReference type="Proteomes" id="UP000736335"/>
    </source>
</evidence>
<dbReference type="OrthoDB" id="3266532at2759"/>
<accession>A0A9P6H2J1</accession>
<dbReference type="InterPro" id="IPR056884">
    <property type="entry name" value="NPHP3-like_N"/>
</dbReference>
<reference evidence="3" key="1">
    <citation type="journal article" date="2020" name="Nat. Commun.">
        <title>Large-scale genome sequencing of mycorrhizal fungi provides insights into the early evolution of symbiotic traits.</title>
        <authorList>
            <person name="Miyauchi S."/>
            <person name="Kiss E."/>
            <person name="Kuo A."/>
            <person name="Drula E."/>
            <person name="Kohler A."/>
            <person name="Sanchez-Garcia M."/>
            <person name="Morin E."/>
            <person name="Andreopoulos B."/>
            <person name="Barry K.W."/>
            <person name="Bonito G."/>
            <person name="Buee M."/>
            <person name="Carver A."/>
            <person name="Chen C."/>
            <person name="Cichocki N."/>
            <person name="Clum A."/>
            <person name="Culley D."/>
            <person name="Crous P.W."/>
            <person name="Fauchery L."/>
            <person name="Girlanda M."/>
            <person name="Hayes R.D."/>
            <person name="Keri Z."/>
            <person name="LaButti K."/>
            <person name="Lipzen A."/>
            <person name="Lombard V."/>
            <person name="Magnuson J."/>
            <person name="Maillard F."/>
            <person name="Murat C."/>
            <person name="Nolan M."/>
            <person name="Ohm R.A."/>
            <person name="Pangilinan J."/>
            <person name="Pereira M.F."/>
            <person name="Perotto S."/>
            <person name="Peter M."/>
            <person name="Pfister S."/>
            <person name="Riley R."/>
            <person name="Sitrit Y."/>
            <person name="Stielow J.B."/>
            <person name="Szollosi G."/>
            <person name="Zifcakova L."/>
            <person name="Stursova M."/>
            <person name="Spatafora J.W."/>
            <person name="Tedersoo L."/>
            <person name="Vaario L.M."/>
            <person name="Yamada A."/>
            <person name="Yan M."/>
            <person name="Wang P."/>
            <person name="Xu J."/>
            <person name="Bruns T."/>
            <person name="Baldrian P."/>
            <person name="Vilgalys R."/>
            <person name="Dunand C."/>
            <person name="Henrissat B."/>
            <person name="Grigoriev I.V."/>
            <person name="Hibbett D."/>
            <person name="Nagy L.G."/>
            <person name="Martin F.M."/>
        </authorList>
    </citation>
    <scope>NUCLEOTIDE SEQUENCE</scope>
    <source>
        <strain evidence="3">UH-Tt-Lm1</strain>
    </source>
</reference>
<evidence type="ECO:0000259" key="2">
    <source>
        <dbReference type="PROSITE" id="PS50837"/>
    </source>
</evidence>
<proteinExistence type="predicted"/>
<keyword evidence="4" id="KW-1185">Reference proteome</keyword>
<name>A0A9P6H2J1_9AGAM</name>
<dbReference type="SUPFAM" id="SSF63829">
    <property type="entry name" value="Calcium-dependent phosphotriesterase"/>
    <property type="match status" value="1"/>
</dbReference>
<dbReference type="PANTHER" id="PTHR10039:SF17">
    <property type="entry name" value="FUNGAL STAND N-TERMINAL GOODBYE DOMAIN-CONTAINING PROTEIN-RELATED"/>
    <property type="match status" value="1"/>
</dbReference>
<keyword evidence="1" id="KW-0677">Repeat</keyword>
<dbReference type="InterPro" id="IPR015943">
    <property type="entry name" value="WD40/YVTN_repeat-like_dom_sf"/>
</dbReference>
<dbReference type="Pfam" id="PF24883">
    <property type="entry name" value="NPHP3_N"/>
    <property type="match status" value="1"/>
</dbReference>
<reference evidence="3" key="2">
    <citation type="submission" date="2020-11" db="EMBL/GenBank/DDBJ databases">
        <authorList>
            <consortium name="DOE Joint Genome Institute"/>
            <person name="Kuo A."/>
            <person name="Miyauchi S."/>
            <person name="Kiss E."/>
            <person name="Drula E."/>
            <person name="Kohler A."/>
            <person name="Sanchez-Garcia M."/>
            <person name="Andreopoulos B."/>
            <person name="Barry K.W."/>
            <person name="Bonito G."/>
            <person name="Buee M."/>
            <person name="Carver A."/>
            <person name="Chen C."/>
            <person name="Cichocki N."/>
            <person name="Clum A."/>
            <person name="Culley D."/>
            <person name="Crous P.W."/>
            <person name="Fauchery L."/>
            <person name="Girlanda M."/>
            <person name="Hayes R."/>
            <person name="Keri Z."/>
            <person name="Labutti K."/>
            <person name="Lipzen A."/>
            <person name="Lombard V."/>
            <person name="Magnuson J."/>
            <person name="Maillard F."/>
            <person name="Morin E."/>
            <person name="Murat C."/>
            <person name="Nolan M."/>
            <person name="Ohm R."/>
            <person name="Pangilinan J."/>
            <person name="Pereira M."/>
            <person name="Perotto S."/>
            <person name="Peter M."/>
            <person name="Riley R."/>
            <person name="Sitrit Y."/>
            <person name="Stielow B."/>
            <person name="Szollosi G."/>
            <person name="Zifcakova L."/>
            <person name="Stursova M."/>
            <person name="Spatafora J.W."/>
            <person name="Tedersoo L."/>
            <person name="Vaario L.-M."/>
            <person name="Yamada A."/>
            <person name="Yan M."/>
            <person name="Wang P."/>
            <person name="Xu J."/>
            <person name="Bruns T."/>
            <person name="Baldrian P."/>
            <person name="Vilgalys R."/>
            <person name="Henrissat B."/>
            <person name="Grigoriev I.V."/>
            <person name="Hibbett D."/>
            <person name="Nagy L.G."/>
            <person name="Martin F.M."/>
        </authorList>
    </citation>
    <scope>NUCLEOTIDE SEQUENCE</scope>
    <source>
        <strain evidence="3">UH-Tt-Lm1</strain>
    </source>
</reference>
<dbReference type="Proteomes" id="UP000736335">
    <property type="component" value="Unassembled WGS sequence"/>
</dbReference>
<evidence type="ECO:0000313" key="3">
    <source>
        <dbReference type="EMBL" id="KAF9777540.1"/>
    </source>
</evidence>
<gene>
    <name evidence="3" type="ORF">BJ322DRAFT_1131890</name>
</gene>
<dbReference type="PROSITE" id="PS50837">
    <property type="entry name" value="NACHT"/>
    <property type="match status" value="1"/>
</dbReference>
<evidence type="ECO:0000256" key="1">
    <source>
        <dbReference type="ARBA" id="ARBA00022737"/>
    </source>
</evidence>
<dbReference type="InterPro" id="IPR027417">
    <property type="entry name" value="P-loop_NTPase"/>
</dbReference>
<dbReference type="SUPFAM" id="SSF52540">
    <property type="entry name" value="P-loop containing nucleoside triphosphate hydrolases"/>
    <property type="match status" value="1"/>
</dbReference>
<comment type="caution">
    <text evidence="3">The sequence shown here is derived from an EMBL/GenBank/DDBJ whole genome shotgun (WGS) entry which is preliminary data.</text>
</comment>